<dbReference type="SUPFAM" id="SSF51735">
    <property type="entry name" value="NAD(P)-binding Rossmann-fold domains"/>
    <property type="match status" value="1"/>
</dbReference>
<dbReference type="PANTHER" id="PTHR43775:SF37">
    <property type="entry name" value="SI:DKEY-61P9.11"/>
    <property type="match status" value="1"/>
</dbReference>
<dbReference type="GO" id="GO:0016491">
    <property type="term" value="F:oxidoreductase activity"/>
    <property type="evidence" value="ECO:0007669"/>
    <property type="project" value="InterPro"/>
</dbReference>
<dbReference type="Pfam" id="PF00975">
    <property type="entry name" value="Thioesterase"/>
    <property type="match status" value="1"/>
</dbReference>
<dbReference type="Proteomes" id="UP000504606">
    <property type="component" value="Unplaced"/>
</dbReference>
<dbReference type="PANTHER" id="PTHR43775">
    <property type="entry name" value="FATTY ACID SYNTHASE"/>
    <property type="match status" value="1"/>
</dbReference>
<gene>
    <name evidence="7" type="primary">LOC127752220</name>
</gene>
<dbReference type="Gene3D" id="3.40.50.1820">
    <property type="entry name" value="alpha/beta hydrolase"/>
    <property type="match status" value="1"/>
</dbReference>
<dbReference type="Gene3D" id="3.40.50.720">
    <property type="entry name" value="NAD(P)-binding Rossmann-like Domain"/>
    <property type="match status" value="1"/>
</dbReference>
<feature type="compositionally biased region" description="Basic residues" evidence="4">
    <location>
        <begin position="8"/>
        <end position="17"/>
    </location>
</feature>
<protein>
    <recommendedName>
        <fullName evidence="1">oleoyl-[acyl-carrier-protein] hydrolase</fullName>
        <ecNumber evidence="1">3.1.2.14</ecNumber>
    </recommendedName>
</protein>
<dbReference type="Pfam" id="PF21149">
    <property type="entry name" value="FAS_pseudo-KR"/>
    <property type="match status" value="1"/>
</dbReference>
<dbReference type="InterPro" id="IPR001031">
    <property type="entry name" value="Thioesterase"/>
</dbReference>
<dbReference type="InterPro" id="IPR050091">
    <property type="entry name" value="PKS_NRPS_Biosynth_Enz"/>
</dbReference>
<evidence type="ECO:0000313" key="7">
    <source>
        <dbReference type="RefSeq" id="XP_052132937.1"/>
    </source>
</evidence>
<evidence type="ECO:0000256" key="3">
    <source>
        <dbReference type="ARBA" id="ARBA00022553"/>
    </source>
</evidence>
<dbReference type="InterPro" id="IPR020843">
    <property type="entry name" value="ER"/>
</dbReference>
<accession>A0A9C6XBG1</accession>
<feature type="domain" description="Enoyl reductase (ER)" evidence="5">
    <location>
        <begin position="321"/>
        <end position="609"/>
    </location>
</feature>
<proteinExistence type="predicted"/>
<evidence type="ECO:0000256" key="4">
    <source>
        <dbReference type="SAM" id="MobiDB-lite"/>
    </source>
</evidence>
<dbReference type="GO" id="GO:0004312">
    <property type="term" value="F:fatty acid synthase activity"/>
    <property type="evidence" value="ECO:0007669"/>
    <property type="project" value="TreeGrafter"/>
</dbReference>
<dbReference type="InterPro" id="IPR049391">
    <property type="entry name" value="FAS_pseudo-KR"/>
</dbReference>
<dbReference type="EC" id="3.1.2.14" evidence="1"/>
<dbReference type="GeneID" id="127752220"/>
<evidence type="ECO:0000256" key="2">
    <source>
        <dbReference type="ARBA" id="ARBA00022450"/>
    </source>
</evidence>
<keyword evidence="3" id="KW-0597">Phosphoprotein</keyword>
<keyword evidence="2" id="KW-0596">Phosphopantetheine</keyword>
<evidence type="ECO:0000313" key="6">
    <source>
        <dbReference type="Proteomes" id="UP000504606"/>
    </source>
</evidence>
<dbReference type="KEGG" id="foc:127752220"/>
<dbReference type="Gene3D" id="3.90.180.10">
    <property type="entry name" value="Medium-chain alcohol dehydrogenases, catalytic domain"/>
    <property type="match status" value="1"/>
</dbReference>
<dbReference type="AlphaFoldDB" id="A0A9C6XBG1"/>
<dbReference type="RefSeq" id="XP_052132937.1">
    <property type="nucleotide sequence ID" value="XM_052276977.1"/>
</dbReference>
<dbReference type="InterPro" id="IPR029058">
    <property type="entry name" value="AB_hydrolase_fold"/>
</dbReference>
<evidence type="ECO:0000256" key="1">
    <source>
        <dbReference type="ARBA" id="ARBA00012480"/>
    </source>
</evidence>
<sequence>MPNDSHSIRKKNQKPKSFKPTNHCVVALAPGSEQTLHYDLARHSLALSTSTGRLEVVNVETRGALLAPSFVPVLVQAKGFIPFGVKEAIKDLVHLSSVSLQVASTQSRTPLLVTAVQSSPARGTLLDAVYQAAEQQLPDLNVQVAFSGSRDSAALLVSTSSNLDQALTAVRRQRGLLLAEVPAGFKLPPEVRELLAYEQGRARYALLKHVVDVDQASEVLHVMEDSDVPVERLALCQGAVVYMVFRGVPAQRVPGVVKIVQAAPGGNRAHCVFLQDSKAPPFRPDAAPYAAQLGLGLRVNVLQAGRWGGVFRLHVASLTTGNCERLSRTRQMHMDGMQLQYLGVNPYSDEAEDARTAVGLLDYAARAADGQRVMGVCFPSAGPLLPDAILAWPVPQGWSDEDAGTVPLAYSTALYINELLQPRAGERALVVGGGTAVGQAAITLLLAKGCHVVTSVRDERERADLRARLPHPQLEVLLGTAERYCRDLRASLNTSQCIDVALVQGGPNELQTVMLILKKYGRTVHVGGDHALMGRKLGMQPFIHSTSLYSVAWNWPLTVRPETKTRVRDAMFTAIQQGAVRPLPRYTAPIQALAESQRRVAEGAGKVLLSMKSDSAAATSFLDPCRSCLVLGSSAARAVSVAEWLVSSGARDVSVSLAGRAAGSAWLARRLSLLASHYGASVRALPSPPADLTQLVKAASQAAPLGLVVVLEQQSGRLRALDAATRDPGCTLAVLVTQGSLELDDAVRCRREQGYPAVLASLGDLPVDIRLMSLQQILRTANQPGMHAVDVLQILPDQVDTSDCTNSALSSLLPNSLEALRRLGLSLTDSVTQRVLPTLMGGPVSRRNKEVPPVFMVAGLSDSPQRELAPTARHLVATAVVLTPPDSAASVEEAAAAIRDAVVRVQSHGPYTLAGRGWGGCVALEAARMLTESQGCYASVFLVDASPDALQAAVKPLLNHPNGLHSALLKYLLKLDRETEDQIYRTPSWGAQLRLALANLGLDGDVALEAALSCVLRRVQALCQYRPVVLGDKLTVTLVSSNNYHLESTTIGELTSSLRSQSLTADDDDDDNDNLHRQCATAISAGVHVGRSHMKERKALASLVVNF</sequence>
<dbReference type="InterPro" id="IPR036291">
    <property type="entry name" value="NAD(P)-bd_dom_sf"/>
</dbReference>
<name>A0A9C6XBG1_FRAOC</name>
<dbReference type="GO" id="GO:0016297">
    <property type="term" value="F:fatty acyl-[ACP] hydrolase activity"/>
    <property type="evidence" value="ECO:0007669"/>
    <property type="project" value="UniProtKB-EC"/>
</dbReference>
<dbReference type="SUPFAM" id="SSF53474">
    <property type="entry name" value="alpha/beta-Hydrolases"/>
    <property type="match status" value="1"/>
</dbReference>
<dbReference type="SMART" id="SM00829">
    <property type="entry name" value="PKS_ER"/>
    <property type="match status" value="1"/>
</dbReference>
<keyword evidence="6" id="KW-1185">Reference proteome</keyword>
<organism evidence="6 7">
    <name type="scientific">Frankliniella occidentalis</name>
    <name type="common">Western flower thrips</name>
    <name type="synonym">Euthrips occidentalis</name>
    <dbReference type="NCBI Taxonomy" id="133901"/>
    <lineage>
        <taxon>Eukaryota</taxon>
        <taxon>Metazoa</taxon>
        <taxon>Ecdysozoa</taxon>
        <taxon>Arthropoda</taxon>
        <taxon>Hexapoda</taxon>
        <taxon>Insecta</taxon>
        <taxon>Pterygota</taxon>
        <taxon>Neoptera</taxon>
        <taxon>Paraneoptera</taxon>
        <taxon>Thysanoptera</taxon>
        <taxon>Terebrantia</taxon>
        <taxon>Thripoidea</taxon>
        <taxon>Thripidae</taxon>
        <taxon>Frankliniella</taxon>
    </lineage>
</organism>
<feature type="region of interest" description="Disordered" evidence="4">
    <location>
        <begin position="1"/>
        <end position="21"/>
    </location>
</feature>
<evidence type="ECO:0000259" key="5">
    <source>
        <dbReference type="SMART" id="SM00829"/>
    </source>
</evidence>
<dbReference type="GO" id="GO:0006633">
    <property type="term" value="P:fatty acid biosynthetic process"/>
    <property type="evidence" value="ECO:0007669"/>
    <property type="project" value="TreeGrafter"/>
</dbReference>
<reference evidence="7" key="1">
    <citation type="submission" date="2025-08" db="UniProtKB">
        <authorList>
            <consortium name="RefSeq"/>
        </authorList>
    </citation>
    <scope>IDENTIFICATION</scope>
    <source>
        <tissue evidence="7">Whole organism</tissue>
    </source>
</reference>
<dbReference type="OrthoDB" id="3509362at2759"/>